<reference evidence="1" key="1">
    <citation type="submission" date="2022-04" db="EMBL/GenBank/DDBJ databases">
        <title>Genome of the entomopathogenic fungus Entomophthora muscae.</title>
        <authorList>
            <person name="Elya C."/>
            <person name="Lovett B.R."/>
            <person name="Lee E."/>
            <person name="Macias A.M."/>
            <person name="Hajek A.E."/>
            <person name="De Bivort B.L."/>
            <person name="Kasson M.T."/>
            <person name="De Fine Licht H.H."/>
            <person name="Stajich J.E."/>
        </authorList>
    </citation>
    <scope>NUCLEOTIDE SEQUENCE</scope>
    <source>
        <strain evidence="1">Berkeley</strain>
    </source>
</reference>
<sequence>MKYIGLLVCVFAARTPDDVLFKKQKTLDQFRFPHGVRPENPRTLGSTIKVVSPGGKFEFEVNSNEPLVDVSRLTTALQVASGFLENAISFNNQIKVQFDHGTYCSLTPNCPHYNPRKLGYSIPNDKMEYIPRKDIILSPYALINQNRPADKRDNKFDMYMQLNTADRFIYPDEYGSHSKTKNADIIRMIVHELSHGLGIYSKLTVNCAIPNFIGPYTTYLYNKTHNTLMFHKTLFDTHLRPYNSSLKFPTATTFLFGDLNFNSFFPTIHTKPEINDTGFLSTHKNTTYFLTKYNTRVDIDTQTSTAQGSSFSHVSPRYRNSTEFLMTHLGVYYSVFLEDSSVNQYWKTAPLGNATVEMLETIGYQKNPTPNRNLSQIGLYEQMLPFNKKEGDQVYKNMHSEELIWAIF</sequence>
<dbReference type="Proteomes" id="UP001165960">
    <property type="component" value="Unassembled WGS sequence"/>
</dbReference>
<evidence type="ECO:0000313" key="1">
    <source>
        <dbReference type="EMBL" id="KAJ9054507.1"/>
    </source>
</evidence>
<comment type="caution">
    <text evidence="1">The sequence shown here is derived from an EMBL/GenBank/DDBJ whole genome shotgun (WGS) entry which is preliminary data.</text>
</comment>
<organism evidence="1 2">
    <name type="scientific">Entomophthora muscae</name>
    <dbReference type="NCBI Taxonomy" id="34485"/>
    <lineage>
        <taxon>Eukaryota</taxon>
        <taxon>Fungi</taxon>
        <taxon>Fungi incertae sedis</taxon>
        <taxon>Zoopagomycota</taxon>
        <taxon>Entomophthoromycotina</taxon>
        <taxon>Entomophthoromycetes</taxon>
        <taxon>Entomophthorales</taxon>
        <taxon>Entomophthoraceae</taxon>
        <taxon>Entomophthora</taxon>
    </lineage>
</organism>
<protein>
    <submittedName>
        <fullName evidence="1">Uncharacterized protein</fullName>
    </submittedName>
</protein>
<dbReference type="EMBL" id="QTSX02006441">
    <property type="protein sequence ID" value="KAJ9054507.1"/>
    <property type="molecule type" value="Genomic_DNA"/>
</dbReference>
<keyword evidence="2" id="KW-1185">Reference proteome</keyword>
<accession>A0ACC2RWU4</accession>
<proteinExistence type="predicted"/>
<evidence type="ECO:0000313" key="2">
    <source>
        <dbReference type="Proteomes" id="UP001165960"/>
    </source>
</evidence>
<name>A0ACC2RWU4_9FUNG</name>
<gene>
    <name evidence="1" type="ORF">DSO57_1013806</name>
</gene>